<gene>
    <name evidence="3" type="ORF">JKP34_10865</name>
</gene>
<dbReference type="PROSITE" id="PS50853">
    <property type="entry name" value="FN3"/>
    <property type="match status" value="1"/>
</dbReference>
<evidence type="ECO:0000313" key="3">
    <source>
        <dbReference type="EMBL" id="MBL0765753.1"/>
    </source>
</evidence>
<name>A0A937DHC2_9BACT</name>
<dbReference type="SMART" id="SM00060">
    <property type="entry name" value="FN3"/>
    <property type="match status" value="2"/>
</dbReference>
<dbReference type="SUPFAM" id="SSF49265">
    <property type="entry name" value="Fibronectin type III"/>
    <property type="match status" value="1"/>
</dbReference>
<evidence type="ECO:0000259" key="2">
    <source>
        <dbReference type="PROSITE" id="PS50853"/>
    </source>
</evidence>
<dbReference type="RefSeq" id="WP_201920976.1">
    <property type="nucleotide sequence ID" value="NZ_JAERQG010000002.1"/>
</dbReference>
<protein>
    <submittedName>
        <fullName evidence="3">Fibronectin type III domain-containing protein</fullName>
    </submittedName>
</protein>
<organism evidence="3 4">
    <name type="scientific">Marivirga atlantica</name>
    <dbReference type="NCBI Taxonomy" id="1548457"/>
    <lineage>
        <taxon>Bacteria</taxon>
        <taxon>Pseudomonadati</taxon>
        <taxon>Bacteroidota</taxon>
        <taxon>Cytophagia</taxon>
        <taxon>Cytophagales</taxon>
        <taxon>Marivirgaceae</taxon>
        <taxon>Marivirga</taxon>
    </lineage>
</organism>
<dbReference type="InterPro" id="IPR013783">
    <property type="entry name" value="Ig-like_fold"/>
</dbReference>
<dbReference type="Proteomes" id="UP000642920">
    <property type="component" value="Unassembled WGS sequence"/>
</dbReference>
<dbReference type="Gene3D" id="2.60.40.10">
    <property type="entry name" value="Immunoglobulins"/>
    <property type="match status" value="1"/>
</dbReference>
<feature type="signal peptide" evidence="1">
    <location>
        <begin position="1"/>
        <end position="33"/>
    </location>
</feature>
<feature type="domain" description="Fibronectin type-III" evidence="2">
    <location>
        <begin position="302"/>
        <end position="388"/>
    </location>
</feature>
<sequence>MMDLIRHISSFCKKYSVLLAVALIACCATKSFAQTTSAPVQVNSQLTPPYSIYLSDYTNDALNKWPITLNLRDFTKSDYRVRLRITIESQTVRFRTKPSFMPQGMYLTPGVPTQVTYDKLAAYLNPNNMEMSGINPATFANSQQLPEGFYTFTIEVLDYQRGNVVSNTSRNIAWIVQNEPPLLNLPFEEKVRIQDPQQIQFQWTPRHTSSPNSAFETEYIFRLWEIWPAGRNPFEVVRTSNPVFEQRTNLNSYFYGPGDIPLIPGRSYAWQVQAVSNIGRDLFKNNGRSEVKSFQYGDECLTVTGVGLEALGPDRIKVDWTGDWNHSGYVVEVREKGTTDWTTYATNIETQVVFDLEAGTEYEVQVKSTCGVLTGVASDIISVSTLDASEIDFECGADPNNPAITNRDPIESLQIGDRIEALGFKVRITEITGAGPYNGKGAIEVPLFNLASVEADLVNIEVNTDRKLIGGYVETTLNPAGPFIVGLDSDELDEGNGGADGDNVEDTPDTDIKVDEVISDVDVDEETGVITVTTEDGETTTIDPSEEGVDENGDGVVVVEDSNGDTWVVGPDGNVSQGQNTGGPSNPNTLPSDANVDFIVNFEKSDQQQYGFDTKSLETLTSNYTQTQIRDNDYWIPWKSVASGRTDKVLAKQSAGNSFNSAIGFKSVSGNLPITASAEDLAKNVTVQGTTHKDTQLVQAYVLKENQNEAGETTEEEIILGELNVVSYDKVAQKVIIVPVNGASAPAASTLSADLNRIYGQAVAEWELVMADNYTAEVDLTNAADEAIGDLAFYPPKIKALKKEYKKAVSIDRDAFYVFVLPNNSGNSVKGYMPFKKQFGYVLTENTSNITKTIAHELGHGAYRLRHTFSNEAYYAGANTTDNLMDLRDNGIDLYKHQWDFVHDPENVNTLFEDDDESAMGNEDLPDFMVYSFSSKIILNEYDGARGELIAFDISLSENLETDNLLYDVIDIKLGEFDAKNSYKIQQVLRSSEQFVLNLLNDFTGTKEEIKTYLDSKRSEIETYLNNQISNLVNGDSRIEDFDPLDGETKNQLVSLIDEFEQREVDAKTTIVNEEDFDAIKLLFEQEPNLIERDIHVLMTKSGKYEYFYRSDFYTIPTSKTTEDGAQIQLESFSQSELKALNKAHIEKSINNPNAIGDLSKRTEKPLNIFERGMWVVKVSKDLLEDIEVPEPMWNSSIDPETYPFSLDAMVGGMGDGVIDEFKSIPELIVLGLSLFDEDERRAILDGITSIDLEMIQKMVDAKADKYSQGGDIAFHEGGYDVVQVASLFWGGAFLKGGNKASDATGALADLYNKIPNNLKNAIDETLDEATKSKFLSDIGEMSNEAFEKIANNPNLVNAWKFLDDAGVDETLRRNVDALADPDAALDAIQMSQKAKPTWPEIQVLWKRGNDYNAKARLEYGDNKVEVVLKGVDGKAGKRLDTYLPPENGQAGQIISRKATTLSEIQPNTFKNYLNELITKYPKGAELNSSKFPSGTTLDGDYFLEIPTSNKSFFESSAEFQKVLSDFNTSKGVDIKIKYLDE</sequence>
<accession>A0A937DHC2</accession>
<keyword evidence="4" id="KW-1185">Reference proteome</keyword>
<evidence type="ECO:0000313" key="4">
    <source>
        <dbReference type="Proteomes" id="UP000642920"/>
    </source>
</evidence>
<dbReference type="InterPro" id="IPR036116">
    <property type="entry name" value="FN3_sf"/>
</dbReference>
<keyword evidence="1" id="KW-0732">Signal</keyword>
<evidence type="ECO:0000256" key="1">
    <source>
        <dbReference type="SAM" id="SignalP"/>
    </source>
</evidence>
<feature type="chain" id="PRO_5037787655" evidence="1">
    <location>
        <begin position="34"/>
        <end position="1542"/>
    </location>
</feature>
<dbReference type="InterPro" id="IPR003961">
    <property type="entry name" value="FN3_dom"/>
</dbReference>
<proteinExistence type="predicted"/>
<dbReference type="EMBL" id="JAERQG010000002">
    <property type="protein sequence ID" value="MBL0765753.1"/>
    <property type="molecule type" value="Genomic_DNA"/>
</dbReference>
<reference evidence="3" key="1">
    <citation type="submission" date="2021-01" db="EMBL/GenBank/DDBJ databases">
        <title>Marivirga sp. nov., isolated from intertidal surface sediments.</title>
        <authorList>
            <person name="Zhang M."/>
        </authorList>
    </citation>
    <scope>NUCLEOTIDE SEQUENCE</scope>
    <source>
        <strain evidence="3">SM1354</strain>
    </source>
</reference>
<dbReference type="PROSITE" id="PS51257">
    <property type="entry name" value="PROKAR_LIPOPROTEIN"/>
    <property type="match status" value="1"/>
</dbReference>
<comment type="caution">
    <text evidence="3">The sequence shown here is derived from an EMBL/GenBank/DDBJ whole genome shotgun (WGS) entry which is preliminary data.</text>
</comment>
<dbReference type="CDD" id="cd00063">
    <property type="entry name" value="FN3"/>
    <property type="match status" value="1"/>
</dbReference>